<dbReference type="SUPFAM" id="SSF55729">
    <property type="entry name" value="Acyl-CoA N-acyltransferases (Nat)"/>
    <property type="match status" value="1"/>
</dbReference>
<keyword evidence="6" id="KW-0808">Transferase</keyword>
<keyword evidence="7" id="KW-1185">Reference proteome</keyword>
<dbReference type="CDD" id="cd04301">
    <property type="entry name" value="NAT_SF"/>
    <property type="match status" value="1"/>
</dbReference>
<dbReference type="RefSeq" id="WP_125163705.1">
    <property type="nucleotide sequence ID" value="NZ_CP034234.1"/>
</dbReference>
<accession>A0A3S8RKQ6</accession>
<evidence type="ECO:0000259" key="5">
    <source>
        <dbReference type="PROSITE" id="PS51186"/>
    </source>
</evidence>
<dbReference type="PROSITE" id="PS51186">
    <property type="entry name" value="GNAT"/>
    <property type="match status" value="1"/>
</dbReference>
<dbReference type="GO" id="GO:0016747">
    <property type="term" value="F:acyltransferase activity, transferring groups other than amino-acyl groups"/>
    <property type="evidence" value="ECO:0007669"/>
    <property type="project" value="InterPro"/>
</dbReference>
<protein>
    <submittedName>
        <fullName evidence="6">GNAT family N-acetyltransferase</fullName>
    </submittedName>
</protein>
<dbReference type="CDD" id="cd06267">
    <property type="entry name" value="PBP1_LacI_sugar_binding-like"/>
    <property type="match status" value="1"/>
</dbReference>
<evidence type="ECO:0000259" key="4">
    <source>
        <dbReference type="PROSITE" id="PS50932"/>
    </source>
</evidence>
<dbReference type="Pfam" id="PF13407">
    <property type="entry name" value="Peripla_BP_4"/>
    <property type="match status" value="1"/>
</dbReference>
<keyword evidence="2" id="KW-0238">DNA-binding</keyword>
<dbReference type="Gene3D" id="3.40.50.2300">
    <property type="match status" value="2"/>
</dbReference>
<dbReference type="EMBL" id="CP034234">
    <property type="protein sequence ID" value="AZK43481.1"/>
    <property type="molecule type" value="Genomic_DNA"/>
</dbReference>
<evidence type="ECO:0000313" key="6">
    <source>
        <dbReference type="EMBL" id="AZK43481.1"/>
    </source>
</evidence>
<dbReference type="CDD" id="cd01392">
    <property type="entry name" value="HTH_LacI"/>
    <property type="match status" value="1"/>
</dbReference>
<evidence type="ECO:0000256" key="1">
    <source>
        <dbReference type="ARBA" id="ARBA00023015"/>
    </source>
</evidence>
<reference evidence="6 7" key="1">
    <citation type="journal article" date="2020" name="Int. J. Syst. Evol. Microbiol.">
        <title>Description of Erysipelothrix piscisicarius sp. nov., an emergent fish pathogen, and assessment of virulence using a tiger barb (Puntigrus tetrazona) infection model.</title>
        <authorList>
            <person name="Pomaranski E.K."/>
            <person name="Griffin M.J."/>
            <person name="Camus A.C."/>
            <person name="Armwood A.R."/>
            <person name="Shelley J."/>
            <person name="Waldbieser G.C."/>
            <person name="LaFrentz B.R."/>
            <person name="Garcia J.C."/>
            <person name="Yanong R."/>
            <person name="Soto E."/>
        </authorList>
    </citation>
    <scope>NUCLEOTIDE SEQUENCE [LARGE SCALE GENOMIC DNA]</scope>
    <source>
        <strain evidence="6 7">15TAL0474</strain>
    </source>
</reference>
<dbReference type="AlphaFoldDB" id="A0A3S8RKQ6"/>
<dbReference type="Pfam" id="PF00356">
    <property type="entry name" value="LacI"/>
    <property type="match status" value="1"/>
</dbReference>
<dbReference type="Gene3D" id="3.40.630.30">
    <property type="match status" value="1"/>
</dbReference>
<evidence type="ECO:0000313" key="7">
    <source>
        <dbReference type="Proteomes" id="UP000278804"/>
    </source>
</evidence>
<keyword evidence="3" id="KW-0804">Transcription</keyword>
<dbReference type="InterPro" id="IPR028082">
    <property type="entry name" value="Peripla_BP_I"/>
</dbReference>
<dbReference type="InterPro" id="IPR000843">
    <property type="entry name" value="HTH_LacI"/>
</dbReference>
<keyword evidence="1" id="KW-0805">Transcription regulation</keyword>
<dbReference type="PROSITE" id="PS50932">
    <property type="entry name" value="HTH_LACI_2"/>
    <property type="match status" value="1"/>
</dbReference>
<sequence length="422" mass="47417">MKKVRLKDIAKLAHVSEASVSLVLNDAPSRISEAKKSEIKRIAEELNYRPNYVARSLSTNKTQTIGLIIPDIENPYFSSFSKHVEDLLRKEGYLVFMVNSDDHVENDRTLIKELKDRQVDGLILCPALDAYRVNADVQQELDSIGGPFVLVDRIFENIQTNQVSYDNEYGGYLATQYLIEQGCKHIACFTGSLLTYGGRQRYEGHLRALKESGYSISKKNRYEGDYRYETGYVFGKDVVARKDIDGVFACNDLMAYGLLKAMDEAGLTQKTLKVVGYDNLKQSEMFGIPLTSVSQDLSVLAMHSVCNFKAYALEDIQMALDHDLYDVVVFDGDQAVAIARLVGDGRIVFFLKDVIVHPQYQHQGCGDLLMQSIFKYLSRVACQGAYVGLMATPGVEAFYAQYGFITRPTEELGSGMVLFYEQ</sequence>
<dbReference type="PANTHER" id="PTHR30146">
    <property type="entry name" value="LACI-RELATED TRANSCRIPTIONAL REPRESSOR"/>
    <property type="match status" value="1"/>
</dbReference>
<dbReference type="InterPro" id="IPR025997">
    <property type="entry name" value="SBP_2_dom"/>
</dbReference>
<dbReference type="KEGG" id="eri:EEI45_00435"/>
<name>A0A3S8RKQ6_9FIRM</name>
<dbReference type="PROSITE" id="PS00356">
    <property type="entry name" value="HTH_LACI_1"/>
    <property type="match status" value="1"/>
</dbReference>
<dbReference type="SUPFAM" id="SSF47413">
    <property type="entry name" value="lambda repressor-like DNA-binding domains"/>
    <property type="match status" value="1"/>
</dbReference>
<dbReference type="GO" id="GO:0003700">
    <property type="term" value="F:DNA-binding transcription factor activity"/>
    <property type="evidence" value="ECO:0007669"/>
    <property type="project" value="TreeGrafter"/>
</dbReference>
<dbReference type="SMART" id="SM00354">
    <property type="entry name" value="HTH_LACI"/>
    <property type="match status" value="1"/>
</dbReference>
<evidence type="ECO:0000256" key="2">
    <source>
        <dbReference type="ARBA" id="ARBA00023125"/>
    </source>
</evidence>
<dbReference type="PANTHER" id="PTHR30146:SF109">
    <property type="entry name" value="HTH-TYPE TRANSCRIPTIONAL REGULATOR GALS"/>
    <property type="match status" value="1"/>
</dbReference>
<dbReference type="GO" id="GO:0000976">
    <property type="term" value="F:transcription cis-regulatory region binding"/>
    <property type="evidence" value="ECO:0007669"/>
    <property type="project" value="TreeGrafter"/>
</dbReference>
<feature type="domain" description="HTH lacI-type" evidence="4">
    <location>
        <begin position="4"/>
        <end position="59"/>
    </location>
</feature>
<dbReference type="InterPro" id="IPR000182">
    <property type="entry name" value="GNAT_dom"/>
</dbReference>
<feature type="domain" description="N-acetyltransferase" evidence="5">
    <location>
        <begin position="288"/>
        <end position="422"/>
    </location>
</feature>
<evidence type="ECO:0000256" key="3">
    <source>
        <dbReference type="ARBA" id="ARBA00023163"/>
    </source>
</evidence>
<dbReference type="InterPro" id="IPR010982">
    <property type="entry name" value="Lambda_DNA-bd_dom_sf"/>
</dbReference>
<organism evidence="6 7">
    <name type="scientific">Erysipelothrix piscisicarius</name>
    <dbReference type="NCBI Taxonomy" id="2485784"/>
    <lineage>
        <taxon>Bacteria</taxon>
        <taxon>Bacillati</taxon>
        <taxon>Bacillota</taxon>
        <taxon>Erysipelotrichia</taxon>
        <taxon>Erysipelotrichales</taxon>
        <taxon>Erysipelotrichaceae</taxon>
        <taxon>Erysipelothrix</taxon>
    </lineage>
</organism>
<proteinExistence type="predicted"/>
<dbReference type="InterPro" id="IPR016181">
    <property type="entry name" value="Acyl_CoA_acyltransferase"/>
</dbReference>
<dbReference type="Proteomes" id="UP000278804">
    <property type="component" value="Chromosome"/>
</dbReference>
<gene>
    <name evidence="6" type="ORF">EEI45_00435</name>
</gene>
<dbReference type="Gene3D" id="1.10.260.40">
    <property type="entry name" value="lambda repressor-like DNA-binding domains"/>
    <property type="match status" value="1"/>
</dbReference>
<dbReference type="SUPFAM" id="SSF53822">
    <property type="entry name" value="Periplasmic binding protein-like I"/>
    <property type="match status" value="1"/>
</dbReference>
<dbReference type="Pfam" id="PF13508">
    <property type="entry name" value="Acetyltransf_7"/>
    <property type="match status" value="1"/>
</dbReference>